<reference evidence="9 10" key="1">
    <citation type="submission" date="2019-03" db="EMBL/GenBank/DDBJ databases">
        <title>Genomic Encyclopedia of Type Strains, Phase IV (KMG-IV): sequencing the most valuable type-strain genomes for metagenomic binning, comparative biology and taxonomic classification.</title>
        <authorList>
            <person name="Goeker M."/>
        </authorList>
    </citation>
    <scope>NUCLEOTIDE SEQUENCE [LARGE SCALE GENOMIC DNA]</scope>
    <source>
        <strain evidence="9 10">DSM 16326</strain>
    </source>
</reference>
<dbReference type="Proteomes" id="UP000294914">
    <property type="component" value="Unassembled WGS sequence"/>
</dbReference>
<evidence type="ECO:0000256" key="6">
    <source>
        <dbReference type="HAMAP-Rule" id="MF_00479"/>
    </source>
</evidence>
<evidence type="ECO:0000313" key="10">
    <source>
        <dbReference type="Proteomes" id="UP000294914"/>
    </source>
</evidence>
<dbReference type="InterPro" id="IPR010209">
    <property type="entry name" value="Ion_transpt_RnfG/RsxG"/>
</dbReference>
<keyword evidence="6 7" id="KW-0812">Transmembrane</keyword>
<dbReference type="InterPro" id="IPR007329">
    <property type="entry name" value="FMN-bd"/>
</dbReference>
<organism evidence="9 10">
    <name type="scientific">Thiohalophilus thiocyanatoxydans</name>
    <dbReference type="NCBI Taxonomy" id="381308"/>
    <lineage>
        <taxon>Bacteria</taxon>
        <taxon>Pseudomonadati</taxon>
        <taxon>Pseudomonadota</taxon>
        <taxon>Gammaproteobacteria</taxon>
        <taxon>Thiohalomonadales</taxon>
        <taxon>Thiohalophilaceae</taxon>
        <taxon>Thiohalophilus</taxon>
    </lineage>
</organism>
<evidence type="ECO:0000313" key="9">
    <source>
        <dbReference type="EMBL" id="TDY01592.1"/>
    </source>
</evidence>
<dbReference type="PANTHER" id="PTHR36118:SF1">
    <property type="entry name" value="ION-TRANSLOCATING OXIDOREDUCTASE COMPLEX SUBUNIT G"/>
    <property type="match status" value="1"/>
</dbReference>
<accession>A0A4R8ILC6</accession>
<keyword evidence="6 7" id="KW-0472">Membrane</keyword>
<proteinExistence type="inferred from homology"/>
<sequence length="214" mass="23260">MQLLKHMSISAVLLGGFAIIGSGLVAWIHQQTAPTIEANEQAALLSNLHSLIPPGTHDNDITEDTIQVRDETLLGTPEPVTVYRARQDGEPVTAILNVIAPDGYSGRINLLVAIRYDGELAGVRVIKHSETPGLGDAIDAERSDWIHSFAGKSLDNPEPDGWRVKKDGGEFDQFTGATVTPRAVVKAVRNALKYYAEHREQLFRPTDNTGDESA</sequence>
<evidence type="ECO:0000256" key="1">
    <source>
        <dbReference type="ARBA" id="ARBA00022448"/>
    </source>
</evidence>
<comment type="subcellular location">
    <subcellularLocation>
        <location evidence="6">Cell inner membrane</location>
        <topology evidence="6">Single-pass membrane protein</topology>
    </subcellularLocation>
</comment>
<gene>
    <name evidence="6" type="primary">rnfG</name>
    <name evidence="9" type="ORF">EDC23_1481</name>
</gene>
<dbReference type="PIRSF" id="PIRSF006091">
    <property type="entry name" value="E_trnsport_RnfG"/>
    <property type="match status" value="1"/>
</dbReference>
<evidence type="ECO:0000256" key="5">
    <source>
        <dbReference type="ARBA" id="ARBA00022982"/>
    </source>
</evidence>
<dbReference type="Pfam" id="PF04205">
    <property type="entry name" value="FMN_bind"/>
    <property type="match status" value="1"/>
</dbReference>
<dbReference type="PANTHER" id="PTHR36118">
    <property type="entry name" value="ION-TRANSLOCATING OXIDOREDUCTASE COMPLEX SUBUNIT G"/>
    <property type="match status" value="1"/>
</dbReference>
<feature type="transmembrane region" description="Helical" evidence="7">
    <location>
        <begin position="7"/>
        <end position="28"/>
    </location>
</feature>
<keyword evidence="6" id="KW-1003">Cell membrane</keyword>
<keyword evidence="3 6" id="KW-0285">Flavoprotein</keyword>
<feature type="modified residue" description="FMN phosphoryl threonine" evidence="6">
    <location>
        <position position="178"/>
    </location>
</feature>
<feature type="domain" description="FMN-binding" evidence="8">
    <location>
        <begin position="103"/>
        <end position="195"/>
    </location>
</feature>
<comment type="subunit">
    <text evidence="6">The complex is composed of six subunits: RnfA, RnfB, RnfC, RnfD, RnfE and RnfG.</text>
</comment>
<comment type="cofactor">
    <cofactor evidence="6">
        <name>FMN</name>
        <dbReference type="ChEBI" id="CHEBI:58210"/>
    </cofactor>
</comment>
<keyword evidence="5 6" id="KW-0249">Electron transport</keyword>
<keyword evidence="1 6" id="KW-0813">Transport</keyword>
<dbReference type="EMBL" id="SOQX01000003">
    <property type="protein sequence ID" value="TDY01592.1"/>
    <property type="molecule type" value="Genomic_DNA"/>
</dbReference>
<dbReference type="GO" id="GO:0005886">
    <property type="term" value="C:plasma membrane"/>
    <property type="evidence" value="ECO:0007669"/>
    <property type="project" value="UniProtKB-SubCell"/>
</dbReference>
<evidence type="ECO:0000256" key="2">
    <source>
        <dbReference type="ARBA" id="ARBA00022553"/>
    </source>
</evidence>
<protein>
    <recommendedName>
        <fullName evidence="6">Ion-translocating oxidoreductase complex subunit G</fullName>
        <ecNumber evidence="6">7.-.-.-</ecNumber>
    </recommendedName>
    <alternativeName>
        <fullName evidence="6">Rnf electron transport complex subunit G</fullName>
    </alternativeName>
</protein>
<keyword evidence="10" id="KW-1185">Reference proteome</keyword>
<keyword evidence="6" id="KW-0997">Cell inner membrane</keyword>
<dbReference type="EC" id="7.-.-.-" evidence="6"/>
<keyword evidence="2 6" id="KW-0597">Phosphoprotein</keyword>
<dbReference type="GO" id="GO:0010181">
    <property type="term" value="F:FMN binding"/>
    <property type="evidence" value="ECO:0007669"/>
    <property type="project" value="InterPro"/>
</dbReference>
<keyword evidence="6 7" id="KW-1133">Transmembrane helix</keyword>
<dbReference type="HAMAP" id="MF_00479">
    <property type="entry name" value="RsxG_RnfG"/>
    <property type="match status" value="1"/>
</dbReference>
<evidence type="ECO:0000256" key="7">
    <source>
        <dbReference type="SAM" id="Phobius"/>
    </source>
</evidence>
<evidence type="ECO:0000259" key="8">
    <source>
        <dbReference type="SMART" id="SM00900"/>
    </source>
</evidence>
<dbReference type="GO" id="GO:0022900">
    <property type="term" value="P:electron transport chain"/>
    <property type="evidence" value="ECO:0007669"/>
    <property type="project" value="UniProtKB-UniRule"/>
</dbReference>
<evidence type="ECO:0000256" key="4">
    <source>
        <dbReference type="ARBA" id="ARBA00022643"/>
    </source>
</evidence>
<dbReference type="GO" id="GO:0009055">
    <property type="term" value="F:electron transfer activity"/>
    <property type="evidence" value="ECO:0007669"/>
    <property type="project" value="InterPro"/>
</dbReference>
<evidence type="ECO:0000256" key="3">
    <source>
        <dbReference type="ARBA" id="ARBA00022630"/>
    </source>
</evidence>
<keyword evidence="4 6" id="KW-0288">FMN</keyword>
<name>A0A4R8ILC6_9GAMM</name>
<dbReference type="SMART" id="SM00900">
    <property type="entry name" value="FMN_bind"/>
    <property type="match status" value="1"/>
</dbReference>
<comment type="similarity">
    <text evidence="6">Belongs to the RnfG family.</text>
</comment>
<dbReference type="NCBIfam" id="TIGR01947">
    <property type="entry name" value="rnfG"/>
    <property type="match status" value="1"/>
</dbReference>
<dbReference type="AlphaFoldDB" id="A0A4R8ILC6"/>
<dbReference type="NCBIfam" id="NF002519">
    <property type="entry name" value="PRK01908.1"/>
    <property type="match status" value="1"/>
</dbReference>
<comment type="function">
    <text evidence="6">Part of a membrane-bound complex that couples electron transfer with translocation of ions across the membrane.</text>
</comment>
<dbReference type="RefSeq" id="WP_243830739.1">
    <property type="nucleotide sequence ID" value="NZ_SOQX01000003.1"/>
</dbReference>
<comment type="caution">
    <text evidence="9">The sequence shown here is derived from an EMBL/GenBank/DDBJ whole genome shotgun (WGS) entry which is preliminary data.</text>
</comment>
<keyword evidence="6" id="KW-1278">Translocase</keyword>